<dbReference type="SUPFAM" id="SSF88946">
    <property type="entry name" value="Sigma2 domain of RNA polymerase sigma factors"/>
    <property type="match status" value="1"/>
</dbReference>
<dbReference type="Gene3D" id="1.10.1740.10">
    <property type="match status" value="1"/>
</dbReference>
<dbReference type="Gene3D" id="1.10.10.10">
    <property type="entry name" value="Winged helix-like DNA-binding domain superfamily/Winged helix DNA-binding domain"/>
    <property type="match status" value="1"/>
</dbReference>
<keyword evidence="3" id="KW-0731">Sigma factor</keyword>
<dbReference type="Pfam" id="PF08281">
    <property type="entry name" value="Sigma70_r4_2"/>
    <property type="match status" value="1"/>
</dbReference>
<reference evidence="6 7" key="1">
    <citation type="submission" date="2022-12" db="EMBL/GenBank/DDBJ databases">
        <title>Hymenobacter canadensis sp. nov. isolated from lake water of the Cambridge Bay, Canada.</title>
        <authorList>
            <person name="Kim W.H."/>
            <person name="Lee Y.M."/>
        </authorList>
    </citation>
    <scope>NUCLEOTIDE SEQUENCE [LARGE SCALE GENOMIC DNA]</scope>
    <source>
        <strain evidence="6 7">PAMC 29467</strain>
    </source>
</reference>
<keyword evidence="4" id="KW-0804">Transcription</keyword>
<name>A0ABY7LPU9_9BACT</name>
<dbReference type="SUPFAM" id="SSF88659">
    <property type="entry name" value="Sigma3 and sigma4 domains of RNA polymerase sigma factors"/>
    <property type="match status" value="1"/>
</dbReference>
<keyword evidence="7" id="KW-1185">Reference proteome</keyword>
<organism evidence="6 7">
    <name type="scientific">Hymenobacter canadensis</name>
    <dbReference type="NCBI Taxonomy" id="2999067"/>
    <lineage>
        <taxon>Bacteria</taxon>
        <taxon>Pseudomonadati</taxon>
        <taxon>Bacteroidota</taxon>
        <taxon>Cytophagia</taxon>
        <taxon>Cytophagales</taxon>
        <taxon>Hymenobacteraceae</taxon>
        <taxon>Hymenobacter</taxon>
    </lineage>
</organism>
<protein>
    <submittedName>
        <fullName evidence="6">RNA polymerase sigma-70 factor</fullName>
    </submittedName>
</protein>
<evidence type="ECO:0000259" key="5">
    <source>
        <dbReference type="SMART" id="SM00421"/>
    </source>
</evidence>
<comment type="similarity">
    <text evidence="1">Belongs to the sigma-70 factor family. ECF subfamily.</text>
</comment>
<dbReference type="SMART" id="SM00421">
    <property type="entry name" value="HTH_LUXR"/>
    <property type="match status" value="1"/>
</dbReference>
<dbReference type="InterPro" id="IPR013325">
    <property type="entry name" value="RNA_pol_sigma_r2"/>
</dbReference>
<dbReference type="InterPro" id="IPR000792">
    <property type="entry name" value="Tscrpt_reg_LuxR_C"/>
</dbReference>
<sequence length="207" mass="23936">MSRPAFTTVAHPTQQVYASWDDAALVQALRHDDTLAFAQIYERHWWPLFQLAARKLGSREVAEEIVQDLFTVLWHKRAEHQIQHLQHYLHAAVRHRVIDCIKARAPRETYVAYHGARLMQPDHCTEEEVAADELSGALQASLTQLPRHTREVFRLSRFEHQSVPEIAVRLNLSRKTVEYHLTRALRQLRVSLKDFLVLMLALLGVAG</sequence>
<dbReference type="NCBIfam" id="TIGR02985">
    <property type="entry name" value="Sig70_bacteroi1"/>
    <property type="match status" value="1"/>
</dbReference>
<dbReference type="InterPro" id="IPR013249">
    <property type="entry name" value="RNA_pol_sigma70_r4_t2"/>
</dbReference>
<proteinExistence type="inferred from homology"/>
<keyword evidence="2" id="KW-0805">Transcription regulation</keyword>
<dbReference type="InterPro" id="IPR039425">
    <property type="entry name" value="RNA_pol_sigma-70-like"/>
</dbReference>
<evidence type="ECO:0000256" key="2">
    <source>
        <dbReference type="ARBA" id="ARBA00023015"/>
    </source>
</evidence>
<dbReference type="Proteomes" id="UP001211005">
    <property type="component" value="Chromosome"/>
</dbReference>
<dbReference type="EMBL" id="CP114767">
    <property type="protein sequence ID" value="WBA40913.1"/>
    <property type="molecule type" value="Genomic_DNA"/>
</dbReference>
<dbReference type="PANTHER" id="PTHR43133:SF46">
    <property type="entry name" value="RNA POLYMERASE SIGMA-70 FACTOR ECF SUBFAMILY"/>
    <property type="match status" value="1"/>
</dbReference>
<evidence type="ECO:0000313" key="7">
    <source>
        <dbReference type="Proteomes" id="UP001211005"/>
    </source>
</evidence>
<feature type="domain" description="HTH luxR-type" evidence="5">
    <location>
        <begin position="142"/>
        <end position="200"/>
    </location>
</feature>
<dbReference type="InterPro" id="IPR014327">
    <property type="entry name" value="RNA_pol_sigma70_bacteroid"/>
</dbReference>
<evidence type="ECO:0000256" key="4">
    <source>
        <dbReference type="ARBA" id="ARBA00023163"/>
    </source>
</evidence>
<dbReference type="InterPro" id="IPR014284">
    <property type="entry name" value="RNA_pol_sigma-70_dom"/>
</dbReference>
<evidence type="ECO:0000256" key="3">
    <source>
        <dbReference type="ARBA" id="ARBA00023082"/>
    </source>
</evidence>
<gene>
    <name evidence="6" type="ORF">O3303_13905</name>
</gene>
<dbReference type="InterPro" id="IPR036388">
    <property type="entry name" value="WH-like_DNA-bd_sf"/>
</dbReference>
<accession>A0ABY7LPU9</accession>
<dbReference type="NCBIfam" id="TIGR02937">
    <property type="entry name" value="sigma70-ECF"/>
    <property type="match status" value="1"/>
</dbReference>
<dbReference type="RefSeq" id="WP_269558999.1">
    <property type="nucleotide sequence ID" value="NZ_CP114767.1"/>
</dbReference>
<evidence type="ECO:0000313" key="6">
    <source>
        <dbReference type="EMBL" id="WBA40913.1"/>
    </source>
</evidence>
<dbReference type="InterPro" id="IPR013324">
    <property type="entry name" value="RNA_pol_sigma_r3/r4-like"/>
</dbReference>
<dbReference type="PANTHER" id="PTHR43133">
    <property type="entry name" value="RNA POLYMERASE ECF-TYPE SIGMA FACTO"/>
    <property type="match status" value="1"/>
</dbReference>
<evidence type="ECO:0000256" key="1">
    <source>
        <dbReference type="ARBA" id="ARBA00010641"/>
    </source>
</evidence>